<dbReference type="AlphaFoldDB" id="A0A6B2M4U2"/>
<reference evidence="1 2" key="1">
    <citation type="submission" date="2020-02" db="EMBL/GenBank/DDBJ databases">
        <title>Albibacoteraceae fam. nov., the first described family within the subdivision 4 Verrucomicrobia.</title>
        <authorList>
            <person name="Xi F."/>
        </authorList>
    </citation>
    <scope>NUCLEOTIDE SEQUENCE [LARGE SCALE GENOMIC DNA]</scope>
    <source>
        <strain evidence="1 2">CK1056</strain>
    </source>
</reference>
<protein>
    <recommendedName>
        <fullName evidence="3">Lipoprotein</fullName>
    </recommendedName>
</protein>
<dbReference type="EMBL" id="JAAGNX010000003">
    <property type="protein sequence ID" value="NDV63104.1"/>
    <property type="molecule type" value="Genomic_DNA"/>
</dbReference>
<proteinExistence type="predicted"/>
<name>A0A6B2M4U2_9BACT</name>
<evidence type="ECO:0008006" key="3">
    <source>
        <dbReference type="Google" id="ProtNLM"/>
    </source>
</evidence>
<accession>A0A6B2M4U2</accession>
<dbReference type="PROSITE" id="PS51257">
    <property type="entry name" value="PROKAR_LIPOPROTEIN"/>
    <property type="match status" value="1"/>
</dbReference>
<sequence>MSPKLSKLQTLIIIPACLALLSGCGKSEPEFVVVKNVETPPAEVEDHSGHNHAMDEAHAHAEAAPQGLGFTFSIPEDWTQQPPSQMKLLSFKAGTPPELMAECAVSAFPGDVGGRLANINRWRRQVGLGPTTEEVADSFVQELKISGMDAWQVDFTGPGDPAGRVVVSVVFHNEQSWFFKLSGNEASVREELESYGTFIDSVQF</sequence>
<keyword evidence="2" id="KW-1185">Reference proteome</keyword>
<gene>
    <name evidence="1" type="ORF">G0Q06_11625</name>
</gene>
<organism evidence="1 2">
    <name type="scientific">Oceanipulchritudo coccoides</name>
    <dbReference type="NCBI Taxonomy" id="2706888"/>
    <lineage>
        <taxon>Bacteria</taxon>
        <taxon>Pseudomonadati</taxon>
        <taxon>Verrucomicrobiota</taxon>
        <taxon>Opitutia</taxon>
        <taxon>Puniceicoccales</taxon>
        <taxon>Oceanipulchritudinaceae</taxon>
        <taxon>Oceanipulchritudo</taxon>
    </lineage>
</organism>
<dbReference type="Proteomes" id="UP000478417">
    <property type="component" value="Unassembled WGS sequence"/>
</dbReference>
<evidence type="ECO:0000313" key="1">
    <source>
        <dbReference type="EMBL" id="NDV63104.1"/>
    </source>
</evidence>
<evidence type="ECO:0000313" key="2">
    <source>
        <dbReference type="Proteomes" id="UP000478417"/>
    </source>
</evidence>
<comment type="caution">
    <text evidence="1">The sequence shown here is derived from an EMBL/GenBank/DDBJ whole genome shotgun (WGS) entry which is preliminary data.</text>
</comment>
<dbReference type="RefSeq" id="WP_163966140.1">
    <property type="nucleotide sequence ID" value="NZ_JAAGNX010000003.1"/>
</dbReference>